<dbReference type="AlphaFoldDB" id="A0A9Q0F8I5"/>
<dbReference type="Proteomes" id="UP001141552">
    <property type="component" value="Unassembled WGS sequence"/>
</dbReference>
<reference evidence="1" key="1">
    <citation type="submission" date="2022-02" db="EMBL/GenBank/DDBJ databases">
        <authorList>
            <person name="Henning P.M."/>
            <person name="McCubbin A.G."/>
            <person name="Shore J.S."/>
        </authorList>
    </citation>
    <scope>NUCLEOTIDE SEQUENCE</scope>
    <source>
        <strain evidence="1">F60SS</strain>
        <tissue evidence="1">Leaves</tissue>
    </source>
</reference>
<keyword evidence="2" id="KW-1185">Reference proteome</keyword>
<dbReference type="EMBL" id="JAKUCV010006817">
    <property type="protein sequence ID" value="KAJ4825757.1"/>
    <property type="molecule type" value="Genomic_DNA"/>
</dbReference>
<accession>A0A9Q0F8I5</accession>
<sequence length="143" mass="16657">MDREENGEDGDEECWWELWDRRRLKAVVQVICHIVYAVYLSRVYCSRRCDGKETLAKGRKRKACEWGRELESIGEAIRDVAGAIREGNGIRQRARELVYSEEQVFAELVKLGVEKQLCYRAYAFLVEDHARGKTRVRVIFSGV</sequence>
<reference evidence="1" key="2">
    <citation type="journal article" date="2023" name="Plants (Basel)">
        <title>Annotation of the Turnera subulata (Passifloraceae) Draft Genome Reveals the S-Locus Evolved after the Divergence of Turneroideae from Passifloroideae in a Stepwise Manner.</title>
        <authorList>
            <person name="Henning P.M."/>
            <person name="Roalson E.H."/>
            <person name="Mir W."/>
            <person name="McCubbin A.G."/>
            <person name="Shore J.S."/>
        </authorList>
    </citation>
    <scope>NUCLEOTIDE SEQUENCE</scope>
    <source>
        <strain evidence="1">F60SS</strain>
    </source>
</reference>
<proteinExistence type="predicted"/>
<comment type="caution">
    <text evidence="1">The sequence shown here is derived from an EMBL/GenBank/DDBJ whole genome shotgun (WGS) entry which is preliminary data.</text>
</comment>
<evidence type="ECO:0000313" key="1">
    <source>
        <dbReference type="EMBL" id="KAJ4825757.1"/>
    </source>
</evidence>
<dbReference type="OrthoDB" id="1434562at2759"/>
<evidence type="ECO:0000313" key="2">
    <source>
        <dbReference type="Proteomes" id="UP001141552"/>
    </source>
</evidence>
<protein>
    <submittedName>
        <fullName evidence="1">Uncharacterized protein</fullName>
    </submittedName>
</protein>
<organism evidence="1 2">
    <name type="scientific">Turnera subulata</name>
    <dbReference type="NCBI Taxonomy" id="218843"/>
    <lineage>
        <taxon>Eukaryota</taxon>
        <taxon>Viridiplantae</taxon>
        <taxon>Streptophyta</taxon>
        <taxon>Embryophyta</taxon>
        <taxon>Tracheophyta</taxon>
        <taxon>Spermatophyta</taxon>
        <taxon>Magnoliopsida</taxon>
        <taxon>eudicotyledons</taxon>
        <taxon>Gunneridae</taxon>
        <taxon>Pentapetalae</taxon>
        <taxon>rosids</taxon>
        <taxon>fabids</taxon>
        <taxon>Malpighiales</taxon>
        <taxon>Passifloraceae</taxon>
        <taxon>Turnera</taxon>
    </lineage>
</organism>
<gene>
    <name evidence="1" type="ORF">Tsubulata_029385</name>
</gene>
<name>A0A9Q0F8I5_9ROSI</name>